<dbReference type="GO" id="GO:0032259">
    <property type="term" value="P:methylation"/>
    <property type="evidence" value="ECO:0007669"/>
    <property type="project" value="UniProtKB-KW"/>
</dbReference>
<dbReference type="Gene3D" id="3.40.50.150">
    <property type="entry name" value="Vaccinia Virus protein VP39"/>
    <property type="match status" value="1"/>
</dbReference>
<protein>
    <submittedName>
        <fullName evidence="2">Methyltransferase</fullName>
    </submittedName>
</protein>
<evidence type="ECO:0000313" key="3">
    <source>
        <dbReference type="Proteomes" id="UP001209803"/>
    </source>
</evidence>
<evidence type="ECO:0000313" key="2">
    <source>
        <dbReference type="EMBL" id="WFE88840.1"/>
    </source>
</evidence>
<keyword evidence="2" id="KW-0489">Methyltransferase</keyword>
<organism evidence="2 3">
    <name type="scientific">Roseibium porphyridii</name>
    <dbReference type="NCBI Taxonomy" id="2866279"/>
    <lineage>
        <taxon>Bacteria</taxon>
        <taxon>Pseudomonadati</taxon>
        <taxon>Pseudomonadota</taxon>
        <taxon>Alphaproteobacteria</taxon>
        <taxon>Hyphomicrobiales</taxon>
        <taxon>Stappiaceae</taxon>
        <taxon>Roseibium</taxon>
    </lineage>
</organism>
<evidence type="ECO:0000259" key="1">
    <source>
        <dbReference type="Pfam" id="PF08242"/>
    </source>
</evidence>
<dbReference type="PANTHER" id="PTHR43861">
    <property type="entry name" value="TRANS-ACONITATE 2-METHYLTRANSFERASE-RELATED"/>
    <property type="match status" value="1"/>
</dbReference>
<dbReference type="GO" id="GO:0008168">
    <property type="term" value="F:methyltransferase activity"/>
    <property type="evidence" value="ECO:0007669"/>
    <property type="project" value="UniProtKB-KW"/>
</dbReference>
<accession>A0ABY8F0B4</accession>
<dbReference type="EMBL" id="CP120863">
    <property type="protein sequence ID" value="WFE88840.1"/>
    <property type="molecule type" value="Genomic_DNA"/>
</dbReference>
<keyword evidence="3" id="KW-1185">Reference proteome</keyword>
<gene>
    <name evidence="2" type="ORF">K1718_22175</name>
</gene>
<sequence length="285" mass="31038">MSDDDNTPAKSDEADNEALAEAYNKGLELQKSGDLTGAEAAFRLALSLDPQDTGGVTIRLAAMGAENSPQKMPDAYVATLFDQHADVFDEILVDELGYCVPLLVRDLIDRLGIGPFERMLDLGCGTGLTGVSLADCTHHRTGVDLSERIVELAYDREVYDDLYVGEAVEFLTDFEDEDGCRPHWDLIAATDVLPYLGAIEPFLNGVSSRLNTRGYLTFSTETLPDETLAGRPYMVGPKNRFAQSETYVLAGLGTAGFDVLAMEPITVRLEEGEPVPGHLVMARLR</sequence>
<dbReference type="RefSeq" id="WP_265680820.1">
    <property type="nucleotide sequence ID" value="NZ_CP120863.1"/>
</dbReference>
<reference evidence="2 3" key="1">
    <citation type="submission" date="2023-03" db="EMBL/GenBank/DDBJ databases">
        <title>Roseibium porphyridii sp. nov. and Roseibium rhodosorbium sp. nov. isolated from marine algae, Porphyridium cruentum and Rhodosorus marinus, respectively.</title>
        <authorList>
            <person name="Lee M.W."/>
            <person name="Choi B.J."/>
            <person name="Lee J.K."/>
            <person name="Choi D.G."/>
            <person name="Baek J.H."/>
            <person name="Bayburt H."/>
            <person name="Kim J.M."/>
            <person name="Han D.M."/>
            <person name="Kim K.H."/>
            <person name="Jeon C.O."/>
        </authorList>
    </citation>
    <scope>NUCLEOTIDE SEQUENCE [LARGE SCALE GENOMIC DNA]</scope>
    <source>
        <strain evidence="2 3">KMA01</strain>
    </source>
</reference>
<dbReference type="Proteomes" id="UP001209803">
    <property type="component" value="Chromosome"/>
</dbReference>
<keyword evidence="2" id="KW-0808">Transferase</keyword>
<proteinExistence type="predicted"/>
<dbReference type="InterPro" id="IPR013217">
    <property type="entry name" value="Methyltransf_12"/>
</dbReference>
<dbReference type="SUPFAM" id="SSF53335">
    <property type="entry name" value="S-adenosyl-L-methionine-dependent methyltransferases"/>
    <property type="match status" value="1"/>
</dbReference>
<feature type="domain" description="Methyltransferase type 12" evidence="1">
    <location>
        <begin position="120"/>
        <end position="216"/>
    </location>
</feature>
<name>A0ABY8F0B4_9HYPH</name>
<dbReference type="InterPro" id="IPR029063">
    <property type="entry name" value="SAM-dependent_MTases_sf"/>
</dbReference>
<dbReference type="Pfam" id="PF08242">
    <property type="entry name" value="Methyltransf_12"/>
    <property type="match status" value="1"/>
</dbReference>
<dbReference type="CDD" id="cd02440">
    <property type="entry name" value="AdoMet_MTases"/>
    <property type="match status" value="1"/>
</dbReference>